<feature type="compositionally biased region" description="Polar residues" evidence="1">
    <location>
        <begin position="121"/>
        <end position="144"/>
    </location>
</feature>
<feature type="chain" id="PRO_5043377887" evidence="3">
    <location>
        <begin position="25"/>
        <end position="767"/>
    </location>
</feature>
<feature type="compositionally biased region" description="Polar residues" evidence="1">
    <location>
        <begin position="84"/>
        <end position="96"/>
    </location>
</feature>
<evidence type="ECO:0000256" key="3">
    <source>
        <dbReference type="SAM" id="SignalP"/>
    </source>
</evidence>
<feature type="compositionally biased region" description="Low complexity" evidence="1">
    <location>
        <begin position="356"/>
        <end position="377"/>
    </location>
</feature>
<feature type="compositionally biased region" description="Acidic residues" evidence="1">
    <location>
        <begin position="246"/>
        <end position="256"/>
    </location>
</feature>
<evidence type="ECO:0000256" key="1">
    <source>
        <dbReference type="SAM" id="MobiDB-lite"/>
    </source>
</evidence>
<protein>
    <submittedName>
        <fullName evidence="4">Uncharacterized protein</fullName>
    </submittedName>
</protein>
<comment type="caution">
    <text evidence="4">The sequence shown here is derived from an EMBL/GenBank/DDBJ whole genome shotgun (WGS) entry which is preliminary data.</text>
</comment>
<feature type="transmembrane region" description="Helical" evidence="2">
    <location>
        <begin position="720"/>
        <end position="741"/>
    </location>
</feature>
<dbReference type="AlphaFoldDB" id="A0A8J1UWD3"/>
<keyword evidence="2" id="KW-1133">Transmembrane helix</keyword>
<dbReference type="EMBL" id="CAIIXF020000007">
    <property type="protein sequence ID" value="CAH1790349.1"/>
    <property type="molecule type" value="Genomic_DNA"/>
</dbReference>
<accession>A0A8J1UWD3</accession>
<keyword evidence="3" id="KW-0732">Signal</keyword>
<feature type="compositionally biased region" description="Acidic residues" evidence="1">
    <location>
        <begin position="335"/>
        <end position="347"/>
    </location>
</feature>
<evidence type="ECO:0000256" key="2">
    <source>
        <dbReference type="SAM" id="Phobius"/>
    </source>
</evidence>
<sequence>MKSPKVLLFLVGIICIISKKTIHCVEPVEFWDDDDDDDYVSDGDYKAGAANNKDSGGEIKNNPDDGGWWNWLTNNQEQDEHTETSTNKLDTTLQSKSTATSLSLNSDSTSPSILSDTSTLNTFQSAESNVGGNDQKQVNDTNGNEETSKSDSSSEDLTSSEDLSSSSSEDPSSKSDSNSDSSFDTSSENSSSFSSEDTSSVSNGSSEESSESNESKEEELNNEEKIDNENNNKIDFDDKINNDNSNDVDDVIEDVESTSSVEDKEKETWSEWFEHIVGNLVNGDDNDNNDDGDDVSDDASNDSLDDNAEFNNYNDEDNKDDQIETNTSDSHETGDEVPGDNPVEQDGDNFNKDDSTTIPQTTSQTQYQTSTNYQRSTEIPIETPLTTVDTNFQTMIPSVSPVNDNNDHMDNGQEVVGEEAPDLNAAVLGDDEEHIVDEAVNAGQIIPEGAFPNPLFQVPKVDDQDTLEHTDNISCKDVPIVVAETCDIPDVIVEKYNKDITIEDVKDYIFHPSKVEALIKDCRPGEWCMEEGIPLTQMNVDAIYGLCPLRQCLHEINEMCMTEERLLIRQSLALLCELHAIETVSINTSNCCDKCLVNVIVALHVQMADLTRQGREGVEQDVCTESDFYFLDTLCLRQPCSKTMARLMCLQQECPGFQDQFKTFPKWGGFFKDIDNISNVCSVGNATCFNNSLEESMKGQSGMMEKFKTMFWKNGNWKTLSGVAALLGISLIGVICVVFMYMRRRHRGHSYDRQDIEYSEVKSYDRL</sequence>
<keyword evidence="2" id="KW-0812">Transmembrane</keyword>
<gene>
    <name evidence="4" type="ORF">OFUS_LOCUS15563</name>
</gene>
<keyword evidence="2" id="KW-0472">Membrane</keyword>
<reference evidence="4" key="1">
    <citation type="submission" date="2022-03" db="EMBL/GenBank/DDBJ databases">
        <authorList>
            <person name="Martin C."/>
        </authorList>
    </citation>
    <scope>NUCLEOTIDE SEQUENCE</scope>
</reference>
<feature type="compositionally biased region" description="Basic and acidic residues" evidence="1">
    <location>
        <begin position="213"/>
        <end position="241"/>
    </location>
</feature>
<proteinExistence type="predicted"/>
<evidence type="ECO:0000313" key="4">
    <source>
        <dbReference type="EMBL" id="CAH1790349.1"/>
    </source>
</evidence>
<evidence type="ECO:0000313" key="5">
    <source>
        <dbReference type="Proteomes" id="UP000749559"/>
    </source>
</evidence>
<name>A0A8J1UWD3_OWEFU</name>
<organism evidence="4 5">
    <name type="scientific">Owenia fusiformis</name>
    <name type="common">Polychaete worm</name>
    <dbReference type="NCBI Taxonomy" id="6347"/>
    <lineage>
        <taxon>Eukaryota</taxon>
        <taxon>Metazoa</taxon>
        <taxon>Spiralia</taxon>
        <taxon>Lophotrochozoa</taxon>
        <taxon>Annelida</taxon>
        <taxon>Polychaeta</taxon>
        <taxon>Sedentaria</taxon>
        <taxon>Canalipalpata</taxon>
        <taxon>Sabellida</taxon>
        <taxon>Oweniida</taxon>
        <taxon>Oweniidae</taxon>
        <taxon>Owenia</taxon>
    </lineage>
</organism>
<feature type="compositionally biased region" description="Acidic residues" evidence="1">
    <location>
        <begin position="284"/>
        <end position="319"/>
    </location>
</feature>
<keyword evidence="5" id="KW-1185">Reference proteome</keyword>
<feature type="compositionally biased region" description="Low complexity" evidence="1">
    <location>
        <begin position="155"/>
        <end position="207"/>
    </location>
</feature>
<feature type="region of interest" description="Disordered" evidence="1">
    <location>
        <begin position="42"/>
        <end position="386"/>
    </location>
</feature>
<feature type="compositionally biased region" description="Basic and acidic residues" evidence="1">
    <location>
        <begin position="261"/>
        <end position="274"/>
    </location>
</feature>
<dbReference type="Proteomes" id="UP000749559">
    <property type="component" value="Unassembled WGS sequence"/>
</dbReference>
<feature type="compositionally biased region" description="Low complexity" evidence="1">
    <location>
        <begin position="97"/>
        <end position="120"/>
    </location>
</feature>
<feature type="signal peptide" evidence="3">
    <location>
        <begin position="1"/>
        <end position="24"/>
    </location>
</feature>